<keyword evidence="3" id="KW-1185">Reference proteome</keyword>
<evidence type="ECO:0000259" key="1">
    <source>
        <dbReference type="Pfam" id="PF13524"/>
    </source>
</evidence>
<proteinExistence type="predicted"/>
<dbReference type="STRING" id="1461582.BN1048_00587"/>
<dbReference type="HOGENOM" id="CLU_015963_0_0_9"/>
<sequence length="876" mass="103032">MNKQSVVEQFNDYFINKNRVKHIEDLSYNLPLSDITGINKNNIIIGRTSISIPEHILENSTGNKTILDAFTNSKNEIYYVDSEYKKYYRIGYDIEVENYSLRENEILKFEFNYDNHDDINCHFIVIEFSTEKGILARKYSNLNDVRILPNKETNYLRAFIVPENKGFFYNLEMNVVKENMTVLSNTFLELNTDVMYNPDTRVTMKKDNDNLLISVPELNKNFIYFSYGIQNNSFNKLPEQSLININTKNLYKLITPFKLHDEIDFTPTVIEYNNTGKTNLIKLTNESEFIRFQKDTTAIRLSYRFTGTGKVEIQPINIIEYETETEYEIVEWNSRYEIDTHMKTIKSIKDLRMAVIMDEFTYHSYKYEADLLRLTFDNWKNEINSFMPHFIFIESSWHGNNGDWSKKIAYVTDEKHSYIKDLIAFAQSLNIPVVFWNKEDPVHYDHFIHTAKLCDYIFTTDQDRVDDYKAACNHENVDVLQFAAQPVNHNPLKIQKERVDGISFAGSYYGLREERSKDMNRLFKASIPHNLYIYDRNYEYTKKGERLNFLFPEEFRKYILGTLPFYEIEKAYKGYKYMININTVKTSPTMYARRVYEGLASGTPIISNYSLGMEKQFGDIIGYSENTDELNDYLAKLNNSPSEYNKVKQLGVRKVLSEHTYEQRLLQIADTLGYEFTLEEKTVTFITFIDNKDEISSIVDQFESIIYSNKQLIIAVTDEINDYSIINKNISILNEKRLTENFETLSKLAETHYISLLSQNDYYAPNYLKDLMLAVQYTDASVIGKSNYFVSKNYNLDEVNENSEHEYTENINMNSAIIRSSLFSNFNLEETFNYLKGNKDITELNYLGFKIYSNDKMNYIKNGNEISDNQKYNVLV</sequence>
<reference evidence="2 3" key="1">
    <citation type="submission" date="2014-07" db="EMBL/GenBank/DDBJ databases">
        <authorList>
            <person name="Urmite Genomes Urmite Genomes"/>
        </authorList>
    </citation>
    <scope>NUCLEOTIDE SEQUENCE [LARGE SCALE GENOMIC DNA]</scope>
    <source>
        <strain evidence="2 3">13MG44_air</strain>
    </source>
</reference>
<dbReference type="RefSeq" id="WP_035808260.1">
    <property type="nucleotide sequence ID" value="NZ_CCSE01000001.1"/>
</dbReference>
<dbReference type="Proteomes" id="UP000044136">
    <property type="component" value="Unassembled WGS sequence"/>
</dbReference>
<feature type="domain" description="Spore protein YkvP/CgeB glycosyl transferase-like" evidence="1">
    <location>
        <begin position="556"/>
        <end position="669"/>
    </location>
</feature>
<accession>A0A078LWX1</accession>
<dbReference type="InterPro" id="IPR055259">
    <property type="entry name" value="YkvP/CgeB_Glyco_trans-like"/>
</dbReference>
<evidence type="ECO:0000313" key="2">
    <source>
        <dbReference type="EMBL" id="CDZ99658.1"/>
    </source>
</evidence>
<organism evidence="2 3">
    <name type="scientific">Jeotgalicoccus saudimassiliensis</name>
    <dbReference type="NCBI Taxonomy" id="1461582"/>
    <lineage>
        <taxon>Bacteria</taxon>
        <taxon>Bacillati</taxon>
        <taxon>Bacillota</taxon>
        <taxon>Bacilli</taxon>
        <taxon>Bacillales</taxon>
        <taxon>Staphylococcaceae</taxon>
        <taxon>Jeotgalicoccus</taxon>
    </lineage>
</organism>
<dbReference type="OrthoDB" id="7019976at2"/>
<evidence type="ECO:0000313" key="3">
    <source>
        <dbReference type="Proteomes" id="UP000044136"/>
    </source>
</evidence>
<dbReference type="EMBL" id="CCSE01000001">
    <property type="protein sequence ID" value="CDZ99658.1"/>
    <property type="molecule type" value="Genomic_DNA"/>
</dbReference>
<dbReference type="eggNOG" id="COG4641">
    <property type="taxonomic scope" value="Bacteria"/>
</dbReference>
<protein>
    <submittedName>
        <fullName evidence="2">Spore protein YkvP</fullName>
    </submittedName>
</protein>
<dbReference type="Pfam" id="PF13524">
    <property type="entry name" value="Glyco_trans_1_2"/>
    <property type="match status" value="1"/>
</dbReference>
<gene>
    <name evidence="2" type="primary">ykvP</name>
    <name evidence="2" type="ORF">BN1048_00587</name>
</gene>
<dbReference type="AlphaFoldDB" id="A0A078LWX1"/>
<name>A0A078LWX1_9STAP</name>